<gene>
    <name evidence="5" type="ORF">BYL167_LOCUS9339</name>
    <name evidence="2" type="ORF">CJN711_LOCUS1323</name>
    <name evidence="6" type="ORF">GIL414_LOCUS16796</name>
    <name evidence="4" type="ORF">OVN521_LOCUS3943</name>
    <name evidence="7" type="ORF">SMN809_LOCUS22358</name>
    <name evidence="3" type="ORF">WKI299_LOCUS29688</name>
</gene>
<dbReference type="Proteomes" id="UP000681720">
    <property type="component" value="Unassembled WGS sequence"/>
</dbReference>
<dbReference type="PANTHER" id="PTHR11388">
    <property type="entry name" value="ORGANIC ANION TRANSPORTER"/>
    <property type="match status" value="1"/>
</dbReference>
<comment type="caution">
    <text evidence="2">The sequence shown here is derived from an EMBL/GenBank/DDBJ whole genome shotgun (WGS) entry which is preliminary data.</text>
</comment>
<dbReference type="EMBL" id="CAJNOV010000093">
    <property type="protein sequence ID" value="CAF0980333.1"/>
    <property type="molecule type" value="Genomic_DNA"/>
</dbReference>
<keyword evidence="1" id="KW-1133">Transmembrane helix</keyword>
<evidence type="ECO:0000313" key="6">
    <source>
        <dbReference type="EMBL" id="CAF4094710.1"/>
    </source>
</evidence>
<dbReference type="Proteomes" id="UP000663855">
    <property type="component" value="Unassembled WGS sequence"/>
</dbReference>
<dbReference type="Proteomes" id="UP000663856">
    <property type="component" value="Unassembled WGS sequence"/>
</dbReference>
<evidence type="ECO:0000313" key="9">
    <source>
        <dbReference type="Proteomes" id="UP000663866"/>
    </source>
</evidence>
<proteinExistence type="predicted"/>
<dbReference type="InterPro" id="IPR004156">
    <property type="entry name" value="OATP"/>
</dbReference>
<evidence type="ECO:0000313" key="4">
    <source>
        <dbReference type="EMBL" id="CAF3802259.1"/>
    </source>
</evidence>
<evidence type="ECO:0000313" key="8">
    <source>
        <dbReference type="Proteomes" id="UP000663855"/>
    </source>
</evidence>
<feature type="transmembrane region" description="Helical" evidence="1">
    <location>
        <begin position="128"/>
        <end position="151"/>
    </location>
</feature>
<keyword evidence="9" id="KW-1185">Reference proteome</keyword>
<dbReference type="EMBL" id="CAJOBJ010007781">
    <property type="protein sequence ID" value="CAF4094710.1"/>
    <property type="molecule type" value="Genomic_DNA"/>
</dbReference>
<keyword evidence="1" id="KW-0472">Membrane</keyword>
<evidence type="ECO:0000313" key="7">
    <source>
        <dbReference type="EMBL" id="CAF4212135.1"/>
    </source>
</evidence>
<protein>
    <submittedName>
        <fullName evidence="2">Uncharacterized protein</fullName>
    </submittedName>
</protein>
<dbReference type="GO" id="GO:0016323">
    <property type="term" value="C:basolateral plasma membrane"/>
    <property type="evidence" value="ECO:0007669"/>
    <property type="project" value="TreeGrafter"/>
</dbReference>
<dbReference type="GO" id="GO:0015347">
    <property type="term" value="F:sodium-independent organic anion transmembrane transporter activity"/>
    <property type="evidence" value="ECO:0007669"/>
    <property type="project" value="TreeGrafter"/>
</dbReference>
<name>A0A814FAI0_9BILA</name>
<dbReference type="EMBL" id="CAJOBG010000354">
    <property type="protein sequence ID" value="CAF3802259.1"/>
    <property type="molecule type" value="Genomic_DNA"/>
</dbReference>
<evidence type="ECO:0000256" key="1">
    <source>
        <dbReference type="SAM" id="Phobius"/>
    </source>
</evidence>
<dbReference type="GO" id="GO:0043252">
    <property type="term" value="P:sodium-independent organic anion transport"/>
    <property type="evidence" value="ECO:0007669"/>
    <property type="project" value="TreeGrafter"/>
</dbReference>
<dbReference type="Pfam" id="PF03137">
    <property type="entry name" value="OATP"/>
    <property type="match status" value="1"/>
</dbReference>
<keyword evidence="1" id="KW-0812">Transmembrane</keyword>
<evidence type="ECO:0000313" key="2">
    <source>
        <dbReference type="EMBL" id="CAF0980333.1"/>
    </source>
</evidence>
<dbReference type="EMBL" id="CAJOBI010020329">
    <property type="protein sequence ID" value="CAF4212135.1"/>
    <property type="molecule type" value="Genomic_DNA"/>
</dbReference>
<dbReference type="Proteomes" id="UP000676336">
    <property type="component" value="Unassembled WGS sequence"/>
</dbReference>
<accession>A0A814FAI0</accession>
<dbReference type="Proteomes" id="UP000681967">
    <property type="component" value="Unassembled WGS sequence"/>
</dbReference>
<dbReference type="Proteomes" id="UP000663866">
    <property type="component" value="Unassembled WGS sequence"/>
</dbReference>
<dbReference type="PANTHER" id="PTHR11388:SF100">
    <property type="entry name" value="SOLUTE CARRIER ORGANIC ANION TRANSPORTER FAMILY MEMBER 4A1"/>
    <property type="match status" value="1"/>
</dbReference>
<dbReference type="EMBL" id="CAJOBH010002673">
    <property type="protein sequence ID" value="CAF3917918.1"/>
    <property type="molecule type" value="Genomic_DNA"/>
</dbReference>
<dbReference type="EMBL" id="CAJNRF010013399">
    <property type="protein sequence ID" value="CAF2148051.1"/>
    <property type="molecule type" value="Genomic_DNA"/>
</dbReference>
<sequence length="162" mass="18829">MIIMSIGTSPFYTLGITYLTGHLNNDDQPIYTKDRVFEGSYENSCLFLLTYFETLMATPHLINILRSVRHELQSFSLGFENCIVKLLAQISTPILFGIILDNQCLFWSQSTFHHRASCFIYNGDKLPMRLFATTIIIKLISFIFILILFLIKFRENKFLLIQ</sequence>
<evidence type="ECO:0000313" key="3">
    <source>
        <dbReference type="EMBL" id="CAF2148051.1"/>
    </source>
</evidence>
<dbReference type="AlphaFoldDB" id="A0A814FAI0"/>
<evidence type="ECO:0000313" key="5">
    <source>
        <dbReference type="EMBL" id="CAF3917918.1"/>
    </source>
</evidence>
<reference evidence="2" key="1">
    <citation type="submission" date="2021-02" db="EMBL/GenBank/DDBJ databases">
        <authorList>
            <person name="Nowell W R."/>
        </authorList>
    </citation>
    <scope>NUCLEOTIDE SEQUENCE</scope>
</reference>
<organism evidence="2 8">
    <name type="scientific">Rotaria magnacalcarata</name>
    <dbReference type="NCBI Taxonomy" id="392030"/>
    <lineage>
        <taxon>Eukaryota</taxon>
        <taxon>Metazoa</taxon>
        <taxon>Spiralia</taxon>
        <taxon>Gnathifera</taxon>
        <taxon>Rotifera</taxon>
        <taxon>Eurotatoria</taxon>
        <taxon>Bdelloidea</taxon>
        <taxon>Philodinida</taxon>
        <taxon>Philodinidae</taxon>
        <taxon>Rotaria</taxon>
    </lineage>
</organism>